<proteinExistence type="predicted"/>
<dbReference type="Proteomes" id="UP001281147">
    <property type="component" value="Unassembled WGS sequence"/>
</dbReference>
<protein>
    <submittedName>
        <fullName evidence="1">Potassium transporter</fullName>
    </submittedName>
</protein>
<comment type="caution">
    <text evidence="1">The sequence shown here is derived from an EMBL/GenBank/DDBJ whole genome shotgun (WGS) entry which is preliminary data.</text>
</comment>
<evidence type="ECO:0000313" key="2">
    <source>
        <dbReference type="Proteomes" id="UP001281147"/>
    </source>
</evidence>
<accession>A0ACC3NJQ7</accession>
<keyword evidence="2" id="KW-1185">Reference proteome</keyword>
<sequence>MGCFGDRERGPPEQKQKWEFINLQDFKNTSFWTPLAYAWFWFMGLVGVAVYAVDTFTAVQLLAFNNWSSQVQPWLDFKYTKWIFAVCICLSWALLIYEIPRALRVIKRGGVAASYMDPIARWLQCAKPKGWQRFLVFTELTKSAIRIIVCEGPRQVVNGMTLATLFEDKLLNQEGNKDKSEFQQFFINLQGLANENTQQAVILGSMLFTLVIWVFSALCLIAAGILYLVFLWHYIPQRDGRLRVYCRRKIDRRLEKIVEAKVHAGIEEDNRLREKAERKAELRRQKTGELTPPAPPKIARKPTLPQLGQTPELKEDEKFASMGLNRQDTSTTVSTLPVYSSRPPTRQGMQRQPTLPDFGRATEIPAMPLRSATHGSEWSQTSFNSNAPLLSNAGYAGEDSRTGTPAPTYYSRQHSNASSFNRRPLPERNMSQSTEAPSQRAFTSMSRIDTNGSQRPPPGQRFPVRSNTGFSFDQEPQSIISQTTTPIDAYGRPMMPPVRPGTADTFRTTGPPRNDSDASYFGRSVAEPPGPGMDRRPTHGSLHSQQSFSRPMRRNGSQASSFHRPFTPASPQEQLPRSNSYEMSSQSSYGSLNAGAQRQGSDGGYVAFNPGMHSVSNTPAPQPYGQPSRSATAPNGNRVISSIIDDYGAFGQEDHSTIRRVSPPTGPPRAHTAGPHEGGWQNRF</sequence>
<evidence type="ECO:0000313" key="1">
    <source>
        <dbReference type="EMBL" id="KAK3717426.1"/>
    </source>
</evidence>
<name>A0ACC3NJQ7_9PEZI</name>
<reference evidence="1" key="1">
    <citation type="submission" date="2023-07" db="EMBL/GenBank/DDBJ databases">
        <title>Black Yeasts Isolated from many extreme environments.</title>
        <authorList>
            <person name="Coleine C."/>
            <person name="Stajich J.E."/>
            <person name="Selbmann L."/>
        </authorList>
    </citation>
    <scope>NUCLEOTIDE SEQUENCE</scope>
    <source>
        <strain evidence="1">CCFEE 5714</strain>
    </source>
</reference>
<dbReference type="EMBL" id="JAUTXU010000037">
    <property type="protein sequence ID" value="KAK3717426.1"/>
    <property type="molecule type" value="Genomic_DNA"/>
</dbReference>
<organism evidence="1 2">
    <name type="scientific">Vermiconidia calcicola</name>
    <dbReference type="NCBI Taxonomy" id="1690605"/>
    <lineage>
        <taxon>Eukaryota</taxon>
        <taxon>Fungi</taxon>
        <taxon>Dikarya</taxon>
        <taxon>Ascomycota</taxon>
        <taxon>Pezizomycotina</taxon>
        <taxon>Dothideomycetes</taxon>
        <taxon>Dothideomycetidae</taxon>
        <taxon>Mycosphaerellales</taxon>
        <taxon>Extremaceae</taxon>
        <taxon>Vermiconidia</taxon>
    </lineage>
</organism>
<gene>
    <name evidence="1" type="primary">KCH1_1</name>
    <name evidence="1" type="ORF">LTR37_005816</name>
</gene>